<gene>
    <name evidence="1" type="ORF">AVEN_86321_1</name>
</gene>
<proteinExistence type="predicted"/>
<reference evidence="1 2" key="1">
    <citation type="journal article" date="2019" name="Sci. Rep.">
        <title>Orb-weaving spider Araneus ventricosus genome elucidates the spidroin gene catalogue.</title>
        <authorList>
            <person name="Kono N."/>
            <person name="Nakamura H."/>
            <person name="Ohtoshi R."/>
            <person name="Moran D.A.P."/>
            <person name="Shinohara A."/>
            <person name="Yoshida Y."/>
            <person name="Fujiwara M."/>
            <person name="Mori M."/>
            <person name="Tomita M."/>
            <person name="Arakawa K."/>
        </authorList>
    </citation>
    <scope>NUCLEOTIDE SEQUENCE [LARGE SCALE GENOMIC DNA]</scope>
</reference>
<dbReference type="AlphaFoldDB" id="A0A4Y2IG59"/>
<sequence>MNQKENSKVDAQKLFMLLLCEMRSARRNEALLPHVTPESGSSLDISNSIHEYITIALFDNFSNLMVLGFDGTVVNTGVFNGVIYRLELKLQRPIQ</sequence>
<comment type="caution">
    <text evidence="1">The sequence shown here is derived from an EMBL/GenBank/DDBJ whole genome shotgun (WGS) entry which is preliminary data.</text>
</comment>
<protein>
    <submittedName>
        <fullName evidence="1">Uncharacterized protein</fullName>
    </submittedName>
</protein>
<evidence type="ECO:0000313" key="1">
    <source>
        <dbReference type="EMBL" id="GBM76747.1"/>
    </source>
</evidence>
<name>A0A4Y2IG59_ARAVE</name>
<dbReference type="EMBL" id="BGPR01002643">
    <property type="protein sequence ID" value="GBM76747.1"/>
    <property type="molecule type" value="Genomic_DNA"/>
</dbReference>
<accession>A0A4Y2IG59</accession>
<organism evidence="1 2">
    <name type="scientific">Araneus ventricosus</name>
    <name type="common">Orbweaver spider</name>
    <name type="synonym">Epeira ventricosa</name>
    <dbReference type="NCBI Taxonomy" id="182803"/>
    <lineage>
        <taxon>Eukaryota</taxon>
        <taxon>Metazoa</taxon>
        <taxon>Ecdysozoa</taxon>
        <taxon>Arthropoda</taxon>
        <taxon>Chelicerata</taxon>
        <taxon>Arachnida</taxon>
        <taxon>Araneae</taxon>
        <taxon>Araneomorphae</taxon>
        <taxon>Entelegynae</taxon>
        <taxon>Araneoidea</taxon>
        <taxon>Araneidae</taxon>
        <taxon>Araneus</taxon>
    </lineage>
</organism>
<evidence type="ECO:0000313" key="2">
    <source>
        <dbReference type="Proteomes" id="UP000499080"/>
    </source>
</evidence>
<dbReference type="Proteomes" id="UP000499080">
    <property type="component" value="Unassembled WGS sequence"/>
</dbReference>
<keyword evidence="2" id="KW-1185">Reference proteome</keyword>